<sequence>MSTRCSIPFENGRGIRGTDLLLHYVEKERNRRKSHNHLHLLRNRHCDGCIRVASTCLLSITNRGARS</sequence>
<dbReference type="InParanoid" id="A0A2K2DV85"/>
<evidence type="ECO:0000313" key="3">
    <source>
        <dbReference type="Proteomes" id="UP000008810"/>
    </source>
</evidence>
<dbReference type="Proteomes" id="UP000008810">
    <property type="component" value="Chromosome 1"/>
</dbReference>
<accession>A0A2K2DV85</accession>
<proteinExistence type="predicted"/>
<reference evidence="1" key="2">
    <citation type="submission" date="2017-06" db="EMBL/GenBank/DDBJ databases">
        <title>WGS assembly of Brachypodium distachyon.</title>
        <authorList>
            <consortium name="The International Brachypodium Initiative"/>
            <person name="Lucas S."/>
            <person name="Harmon-Smith M."/>
            <person name="Lail K."/>
            <person name="Tice H."/>
            <person name="Grimwood J."/>
            <person name="Bruce D."/>
            <person name="Barry K."/>
            <person name="Shu S."/>
            <person name="Lindquist E."/>
            <person name="Wang M."/>
            <person name="Pitluck S."/>
            <person name="Vogel J.P."/>
            <person name="Garvin D.F."/>
            <person name="Mockler T.C."/>
            <person name="Schmutz J."/>
            <person name="Rokhsar D."/>
            <person name="Bevan M.W."/>
        </authorList>
    </citation>
    <scope>NUCLEOTIDE SEQUENCE</scope>
    <source>
        <strain evidence="1">Bd21</strain>
    </source>
</reference>
<protein>
    <submittedName>
        <fullName evidence="1 2">Uncharacterized protein</fullName>
    </submittedName>
</protein>
<gene>
    <name evidence="1" type="ORF">BRADI_1g75075v3</name>
</gene>
<evidence type="ECO:0000313" key="2">
    <source>
        <dbReference type="EnsemblPlants" id="PNT78186"/>
    </source>
</evidence>
<dbReference type="AlphaFoldDB" id="A0A2K2DV85"/>
<dbReference type="EMBL" id="CM000880">
    <property type="protein sequence ID" value="PNT78186.1"/>
    <property type="molecule type" value="Genomic_DNA"/>
</dbReference>
<name>A0A2K2DV85_BRADI</name>
<organism evidence="1">
    <name type="scientific">Brachypodium distachyon</name>
    <name type="common">Purple false brome</name>
    <name type="synonym">Trachynia distachya</name>
    <dbReference type="NCBI Taxonomy" id="15368"/>
    <lineage>
        <taxon>Eukaryota</taxon>
        <taxon>Viridiplantae</taxon>
        <taxon>Streptophyta</taxon>
        <taxon>Embryophyta</taxon>
        <taxon>Tracheophyta</taxon>
        <taxon>Spermatophyta</taxon>
        <taxon>Magnoliopsida</taxon>
        <taxon>Liliopsida</taxon>
        <taxon>Poales</taxon>
        <taxon>Poaceae</taxon>
        <taxon>BOP clade</taxon>
        <taxon>Pooideae</taxon>
        <taxon>Stipodae</taxon>
        <taxon>Brachypodieae</taxon>
        <taxon>Brachypodium</taxon>
    </lineage>
</organism>
<keyword evidence="3" id="KW-1185">Reference proteome</keyword>
<evidence type="ECO:0000313" key="1">
    <source>
        <dbReference type="EMBL" id="PNT78186.1"/>
    </source>
</evidence>
<dbReference type="EnsemblPlants" id="PNT78186">
    <property type="protein sequence ID" value="PNT78186"/>
    <property type="gene ID" value="BRADI_1g75075v3"/>
</dbReference>
<dbReference type="Gramene" id="PNT78186">
    <property type="protein sequence ID" value="PNT78186"/>
    <property type="gene ID" value="BRADI_1g75075v3"/>
</dbReference>
<reference evidence="2" key="3">
    <citation type="submission" date="2018-08" db="UniProtKB">
        <authorList>
            <consortium name="EnsemblPlants"/>
        </authorList>
    </citation>
    <scope>IDENTIFICATION</scope>
    <source>
        <strain evidence="2">cv. Bd21</strain>
    </source>
</reference>
<reference evidence="1 2" key="1">
    <citation type="journal article" date="2010" name="Nature">
        <title>Genome sequencing and analysis of the model grass Brachypodium distachyon.</title>
        <authorList>
            <consortium name="International Brachypodium Initiative"/>
        </authorList>
    </citation>
    <scope>NUCLEOTIDE SEQUENCE [LARGE SCALE GENOMIC DNA]</scope>
    <source>
        <strain evidence="1 2">Bd21</strain>
    </source>
</reference>